<comment type="similarity">
    <text evidence="3 12">Belongs to the methylenetetrahydrofolate reductase family.</text>
</comment>
<dbReference type="GO" id="GO:0005829">
    <property type="term" value="C:cytosol"/>
    <property type="evidence" value="ECO:0007669"/>
    <property type="project" value="InterPro"/>
</dbReference>
<evidence type="ECO:0000256" key="7">
    <source>
        <dbReference type="ARBA" id="ARBA00023002"/>
    </source>
</evidence>
<evidence type="ECO:0000313" key="14">
    <source>
        <dbReference type="Proteomes" id="UP000886876"/>
    </source>
</evidence>
<dbReference type="PANTHER" id="PTHR45754:SF3">
    <property type="entry name" value="METHYLENETETRAHYDROFOLATE REDUCTASE (NADPH)"/>
    <property type="match status" value="1"/>
</dbReference>
<sequence>MKISDILKEDKVTLTYEVFPPRRNDTYESVAEKARTIAELHPAFMSVTYGAGGGTSAYTVELASDISQRFGVESLAHLTCVSSTRQQVAKVLRELKAHGVENILALRGDIPAEGRTCQDYKYAPELVRDIKAQGDFCVGGACYPEGHPEAGGKLNDIEHLKEKVDAGCEFLITQMFFDNTIFYNFLYHIRERGINVPVIAGIMPVTNKKQVTRITQLSGNYLPEKFKSVVDRFGDNPAAMHQAGVAYATGQIIDLIANGVNHIHVFTMNKPEVAQGIHASLSELLK</sequence>
<evidence type="ECO:0000256" key="9">
    <source>
        <dbReference type="ARBA" id="ARBA00023167"/>
    </source>
</evidence>
<dbReference type="SUPFAM" id="SSF51730">
    <property type="entry name" value="FAD-linked oxidoreductase"/>
    <property type="match status" value="1"/>
</dbReference>
<evidence type="ECO:0000256" key="12">
    <source>
        <dbReference type="RuleBase" id="RU003862"/>
    </source>
</evidence>
<evidence type="ECO:0000256" key="4">
    <source>
        <dbReference type="ARBA" id="ARBA00022605"/>
    </source>
</evidence>
<accession>A0A9D1K9U4</accession>
<name>A0A9D1K9U4_9FIRM</name>
<dbReference type="EC" id="1.5.1.54" evidence="12"/>
<evidence type="ECO:0000256" key="5">
    <source>
        <dbReference type="ARBA" id="ARBA00022630"/>
    </source>
</evidence>
<comment type="pathway">
    <text evidence="2 12">One-carbon metabolism; tetrahydrofolate interconversion.</text>
</comment>
<keyword evidence="8" id="KW-0520">NAD</keyword>
<keyword evidence="6 12" id="KW-0274">FAD</keyword>
<dbReference type="PANTHER" id="PTHR45754">
    <property type="entry name" value="METHYLENETETRAHYDROFOLATE REDUCTASE"/>
    <property type="match status" value="1"/>
</dbReference>
<keyword evidence="7 12" id="KW-0560">Oxidoreductase</keyword>
<dbReference type="NCBIfam" id="TIGR00676">
    <property type="entry name" value="fadh2"/>
    <property type="match status" value="1"/>
</dbReference>
<evidence type="ECO:0000256" key="11">
    <source>
        <dbReference type="ARBA" id="ARBA00048628"/>
    </source>
</evidence>
<dbReference type="GO" id="GO:0035999">
    <property type="term" value="P:tetrahydrofolate interconversion"/>
    <property type="evidence" value="ECO:0007669"/>
    <property type="project" value="TreeGrafter"/>
</dbReference>
<evidence type="ECO:0000313" key="13">
    <source>
        <dbReference type="EMBL" id="HIS97587.1"/>
    </source>
</evidence>
<evidence type="ECO:0000256" key="10">
    <source>
        <dbReference type="ARBA" id="ARBA00034478"/>
    </source>
</evidence>
<keyword evidence="5 12" id="KW-0285">Flavoprotein</keyword>
<dbReference type="GO" id="GO:0106312">
    <property type="term" value="F:methylenetetrahydrofolate reductase (NADH) activity"/>
    <property type="evidence" value="ECO:0007669"/>
    <property type="project" value="UniProtKB-EC"/>
</dbReference>
<evidence type="ECO:0000256" key="8">
    <source>
        <dbReference type="ARBA" id="ARBA00023027"/>
    </source>
</evidence>
<comment type="cofactor">
    <cofactor evidence="1 12">
        <name>FAD</name>
        <dbReference type="ChEBI" id="CHEBI:57692"/>
    </cofactor>
</comment>
<evidence type="ECO:0000256" key="2">
    <source>
        <dbReference type="ARBA" id="ARBA00004777"/>
    </source>
</evidence>
<dbReference type="AlphaFoldDB" id="A0A9D1K9U4"/>
<dbReference type="InterPro" id="IPR003171">
    <property type="entry name" value="Mehydrof_redctse-like"/>
</dbReference>
<keyword evidence="4" id="KW-0028">Amino-acid biosynthesis</keyword>
<dbReference type="CDD" id="cd00537">
    <property type="entry name" value="MTHFR"/>
    <property type="match status" value="1"/>
</dbReference>
<dbReference type="EMBL" id="DVJS01000159">
    <property type="protein sequence ID" value="HIS97587.1"/>
    <property type="molecule type" value="Genomic_DNA"/>
</dbReference>
<dbReference type="Proteomes" id="UP000886876">
    <property type="component" value="Unassembled WGS sequence"/>
</dbReference>
<dbReference type="Pfam" id="PF02219">
    <property type="entry name" value="MTHFR"/>
    <property type="match status" value="1"/>
</dbReference>
<dbReference type="Gene3D" id="3.20.20.220">
    <property type="match status" value="1"/>
</dbReference>
<gene>
    <name evidence="13" type="primary">metF</name>
    <name evidence="13" type="ORF">IAD42_06395</name>
</gene>
<evidence type="ECO:0000256" key="3">
    <source>
        <dbReference type="ARBA" id="ARBA00006743"/>
    </source>
</evidence>
<dbReference type="InterPro" id="IPR029041">
    <property type="entry name" value="FAD-linked_oxidoreductase-like"/>
</dbReference>
<evidence type="ECO:0000256" key="6">
    <source>
        <dbReference type="ARBA" id="ARBA00022827"/>
    </source>
</evidence>
<comment type="caution">
    <text evidence="13">The sequence shown here is derived from an EMBL/GenBank/DDBJ whole genome shotgun (WGS) entry which is preliminary data.</text>
</comment>
<dbReference type="GO" id="GO:0071949">
    <property type="term" value="F:FAD binding"/>
    <property type="evidence" value="ECO:0007669"/>
    <property type="project" value="TreeGrafter"/>
</dbReference>
<keyword evidence="9" id="KW-0486">Methionine biosynthesis</keyword>
<comment type="catalytic activity">
    <reaction evidence="11">
        <text>(6S)-5-methyl-5,6,7,8-tetrahydrofolate + NAD(+) = (6R)-5,10-methylene-5,6,7,8-tetrahydrofolate + NADH + H(+)</text>
        <dbReference type="Rhea" id="RHEA:19821"/>
        <dbReference type="ChEBI" id="CHEBI:15378"/>
        <dbReference type="ChEBI" id="CHEBI:15636"/>
        <dbReference type="ChEBI" id="CHEBI:18608"/>
        <dbReference type="ChEBI" id="CHEBI:57540"/>
        <dbReference type="ChEBI" id="CHEBI:57945"/>
        <dbReference type="EC" id="1.5.1.54"/>
    </reaction>
    <physiologicalReaction direction="right-to-left" evidence="11">
        <dbReference type="Rhea" id="RHEA:19823"/>
    </physiologicalReaction>
</comment>
<proteinExistence type="inferred from homology"/>
<evidence type="ECO:0000256" key="1">
    <source>
        <dbReference type="ARBA" id="ARBA00001974"/>
    </source>
</evidence>
<dbReference type="GO" id="GO:0009086">
    <property type="term" value="P:methionine biosynthetic process"/>
    <property type="evidence" value="ECO:0007669"/>
    <property type="project" value="UniProtKB-KW"/>
</dbReference>
<organism evidence="13 14">
    <name type="scientific">Candidatus Scatomorpha pullistercoris</name>
    <dbReference type="NCBI Taxonomy" id="2840929"/>
    <lineage>
        <taxon>Bacteria</taxon>
        <taxon>Bacillati</taxon>
        <taxon>Bacillota</taxon>
        <taxon>Clostridia</taxon>
        <taxon>Eubacteriales</taxon>
        <taxon>Candidatus Scatomorpha</taxon>
    </lineage>
</organism>
<comment type="pathway">
    <text evidence="10">Amino-acid biosynthesis; L-methionine biosynthesis via de novo pathway.</text>
</comment>
<dbReference type="InterPro" id="IPR004620">
    <property type="entry name" value="MTHF_reductase_bac"/>
</dbReference>
<reference evidence="13" key="2">
    <citation type="journal article" date="2021" name="PeerJ">
        <title>Extensive microbial diversity within the chicken gut microbiome revealed by metagenomics and culture.</title>
        <authorList>
            <person name="Gilroy R."/>
            <person name="Ravi A."/>
            <person name="Getino M."/>
            <person name="Pursley I."/>
            <person name="Horton D.L."/>
            <person name="Alikhan N.F."/>
            <person name="Baker D."/>
            <person name="Gharbi K."/>
            <person name="Hall N."/>
            <person name="Watson M."/>
            <person name="Adriaenssens E.M."/>
            <person name="Foster-Nyarko E."/>
            <person name="Jarju S."/>
            <person name="Secka A."/>
            <person name="Antonio M."/>
            <person name="Oren A."/>
            <person name="Chaudhuri R.R."/>
            <person name="La Ragione R."/>
            <person name="Hildebrand F."/>
            <person name="Pallen M.J."/>
        </authorList>
    </citation>
    <scope>NUCLEOTIDE SEQUENCE</scope>
    <source>
        <strain evidence="13">ChiHecec3B27-6122</strain>
    </source>
</reference>
<reference evidence="13" key="1">
    <citation type="submission" date="2020-10" db="EMBL/GenBank/DDBJ databases">
        <authorList>
            <person name="Gilroy R."/>
        </authorList>
    </citation>
    <scope>NUCLEOTIDE SEQUENCE</scope>
    <source>
        <strain evidence="13">ChiHecec3B27-6122</strain>
    </source>
</reference>
<protein>
    <recommendedName>
        <fullName evidence="12">Methylenetetrahydrofolate reductase</fullName>
        <ecNumber evidence="12">1.5.1.54</ecNumber>
    </recommendedName>
</protein>